<keyword evidence="1" id="KW-1133">Transmembrane helix</keyword>
<name>A0A9X4AHF3_9BACI</name>
<protein>
    <submittedName>
        <fullName evidence="2">Uncharacterized protein</fullName>
    </submittedName>
</protein>
<evidence type="ECO:0000313" key="3">
    <source>
        <dbReference type="Proteomes" id="UP001145069"/>
    </source>
</evidence>
<comment type="caution">
    <text evidence="2">The sequence shown here is derived from an EMBL/GenBank/DDBJ whole genome shotgun (WGS) entry which is preliminary data.</text>
</comment>
<dbReference type="RefSeq" id="WP_272447316.1">
    <property type="nucleotide sequence ID" value="NZ_JAMQKC010000022.1"/>
</dbReference>
<feature type="transmembrane region" description="Helical" evidence="1">
    <location>
        <begin position="7"/>
        <end position="24"/>
    </location>
</feature>
<evidence type="ECO:0000313" key="2">
    <source>
        <dbReference type="EMBL" id="MDC3418255.1"/>
    </source>
</evidence>
<organism evidence="2 3">
    <name type="scientific">Aquibacillus salsiterrae</name>
    <dbReference type="NCBI Taxonomy" id="2950439"/>
    <lineage>
        <taxon>Bacteria</taxon>
        <taxon>Bacillati</taxon>
        <taxon>Bacillota</taxon>
        <taxon>Bacilli</taxon>
        <taxon>Bacillales</taxon>
        <taxon>Bacillaceae</taxon>
        <taxon>Aquibacillus</taxon>
    </lineage>
</organism>
<proteinExistence type="predicted"/>
<dbReference type="SUPFAM" id="SSF50998">
    <property type="entry name" value="Quinoprotein alcohol dehydrogenase-like"/>
    <property type="match status" value="1"/>
</dbReference>
<gene>
    <name evidence="2" type="ORF">NC799_15310</name>
</gene>
<dbReference type="EMBL" id="JAMQKC010000022">
    <property type="protein sequence ID" value="MDC3418255.1"/>
    <property type="molecule type" value="Genomic_DNA"/>
</dbReference>
<accession>A0A9X4AHF3</accession>
<keyword evidence="1" id="KW-0812">Transmembrane</keyword>
<sequence length="405" mass="45735">MKKYWKMTVTIIVIIVSIGSFYLTNKVAADQNPDVTIETTSGDMAEIKSLVLDGSFFDSSSKSSTQVKITAEGTNRNNNSFLNRLIGNPPTVIKDLRQKNRNFMRGKDPIENLFFENDQFLAYANVSYQTSGSLQSYNYQFDISILNKEESKTDSFKLQVPNQTMVEHVLMEDVQIIGGELKLITQNMTRDNGVNNTEQHVYTVDIASQQISGDEAVLKLPEDQGDTQMNAQLIQTSPLQDDENLIFMVTESSIKKDLESTRFESVQKEMVTYNLLTKETTSIELPEDIQTTDNQASFYDGEMIYFVKTEGGKLIVTSLNQESGKEDTSFEIELPYKLKDQNPPLMTIDNGKVYVATRSMNQNQKAFVVAVDTQTGKLLYSGELAVTSAEEMEEYVLYLYELSVK</sequence>
<dbReference type="InterPro" id="IPR011047">
    <property type="entry name" value="Quinoprotein_ADH-like_sf"/>
</dbReference>
<evidence type="ECO:0000256" key="1">
    <source>
        <dbReference type="SAM" id="Phobius"/>
    </source>
</evidence>
<dbReference type="AlphaFoldDB" id="A0A9X4AHF3"/>
<reference evidence="2" key="1">
    <citation type="submission" date="2022-06" db="EMBL/GenBank/DDBJ databases">
        <title>Aquibacillus sp. a new bacterium isolated from soil saline samples.</title>
        <authorList>
            <person name="Galisteo C."/>
            <person name="De La Haba R."/>
            <person name="Sanchez-Porro C."/>
            <person name="Ventosa A."/>
        </authorList>
    </citation>
    <scope>NUCLEOTIDE SEQUENCE</scope>
    <source>
        <strain evidence="2">3ASR75-54</strain>
    </source>
</reference>
<keyword evidence="1" id="KW-0472">Membrane</keyword>
<dbReference type="Proteomes" id="UP001145069">
    <property type="component" value="Unassembled WGS sequence"/>
</dbReference>
<keyword evidence="3" id="KW-1185">Reference proteome</keyword>